<evidence type="ECO:0000256" key="2">
    <source>
        <dbReference type="ARBA" id="ARBA00022475"/>
    </source>
</evidence>
<dbReference type="Pfam" id="PF02687">
    <property type="entry name" value="FtsX"/>
    <property type="match status" value="2"/>
</dbReference>
<keyword evidence="4" id="KW-1133">Transmembrane helix</keyword>
<dbReference type="Proteomes" id="UP000255014">
    <property type="component" value="Unassembled WGS sequence"/>
</dbReference>
<accession>A0A381A1Q7</accession>
<evidence type="ECO:0000256" key="3">
    <source>
        <dbReference type="ARBA" id="ARBA00022692"/>
    </source>
</evidence>
<evidence type="ECO:0000313" key="7">
    <source>
        <dbReference type="EMBL" id="SUV64913.1"/>
    </source>
</evidence>
<feature type="domain" description="ABC3 transporter permease C-terminal" evidence="6">
    <location>
        <begin position="278"/>
        <end position="393"/>
    </location>
</feature>
<dbReference type="GO" id="GO:0005886">
    <property type="term" value="C:plasma membrane"/>
    <property type="evidence" value="ECO:0007669"/>
    <property type="project" value="UniProtKB-SubCell"/>
</dbReference>
<feature type="domain" description="ABC3 transporter permease C-terminal" evidence="6">
    <location>
        <begin position="727"/>
        <end position="840"/>
    </location>
</feature>
<dbReference type="PANTHER" id="PTHR30287:SF1">
    <property type="entry name" value="INNER MEMBRANE PROTEIN"/>
    <property type="match status" value="1"/>
</dbReference>
<dbReference type="EMBL" id="UFTT01000002">
    <property type="protein sequence ID" value="SUV64913.1"/>
    <property type="molecule type" value="Genomic_DNA"/>
</dbReference>
<keyword evidence="5" id="KW-0472">Membrane</keyword>
<evidence type="ECO:0000313" key="8">
    <source>
        <dbReference type="Proteomes" id="UP000255014"/>
    </source>
</evidence>
<evidence type="ECO:0000256" key="1">
    <source>
        <dbReference type="ARBA" id="ARBA00004651"/>
    </source>
</evidence>
<reference evidence="7 8" key="1">
    <citation type="submission" date="2018-06" db="EMBL/GenBank/DDBJ databases">
        <authorList>
            <consortium name="Pathogen Informatics"/>
            <person name="Doyle S."/>
        </authorList>
    </citation>
    <scope>NUCLEOTIDE SEQUENCE [LARGE SCALE GENOMIC DNA]</scope>
    <source>
        <strain evidence="7 8">NCTC10911</strain>
    </source>
</reference>
<evidence type="ECO:0000256" key="4">
    <source>
        <dbReference type="ARBA" id="ARBA00022989"/>
    </source>
</evidence>
<evidence type="ECO:0000259" key="6">
    <source>
        <dbReference type="Pfam" id="PF02687"/>
    </source>
</evidence>
<dbReference type="AlphaFoldDB" id="A0A381A1Q7"/>
<sequence>MMDFPDARSPARQGWLPTLRLGLRMMMRDARAGELRLLVLVLVLALVVAVAAVTSVGFLADRVGRALERDAGQMLGADLVLEADEPVPAEFAQRARQAGLSVSSTLQFPSMASANGNAQLASLKAVEPGYPLRGSLRVAEAPFAQDAPTRDVPALGAVWVDAQLLTLLGVQVGDTLGLGDARLRIERVITYEPDRGMQFVNVAPRVMLRTADLPATGLVAPGSRIGYALLAAGQPDAVAAYGQWLGQHLQRGQKLATLESGRPEVRRTLDRAQRFLALVALLAVLISAVAVALAAGRFMQRHRDGIAVMRCLGAVQAQVTRMLVLEFALVGLAASAVGCLLGYAVHQGLVLALGQLIDTSLPAPSAIPAAQGVLTGLLMLLGFALPSLAQLRHVPPARVLRRDADRLRARGAGGYALGAVGLGLLIWWFAGDARLGAVVAGGFLGAFAVFALVAWLAVQALARLRRAAAGLPALRFALAGVVRRRAATITQVCALAIGLMALLLLTMTRTDLIAGWQRTLPPDAPNRFLINVQPDQRDAVMQRLADAGLGQVHLWPMVRGRLVSVNGRPVGPDDFDEPRAKRLVDREFNLSYGDTLPESNRVEQGRWLRPDAAEVSLESGLARSLKLAVGDKLGFDIAGQQVEVVVSGTRRVDWDSMRVNFFAILSPQALADAPQSWITSFHLPPAKAAVLRDLVQAFPNLTVFDVGAILGQLQTVLDEVVKAVQLLFLFTLAAGVLVLAAALTATRDERVREAAVLRALGATRRQLARAQRLELLAVGGLAGLLAAGGATAVAWVLSTQVFDFAISLQWWPWLAGALAGMLGAWAGGALALRGVLRTPPLVTLREA</sequence>
<organism evidence="7 8">
    <name type="scientific">Bordetella pertussis</name>
    <dbReference type="NCBI Taxonomy" id="520"/>
    <lineage>
        <taxon>Bacteria</taxon>
        <taxon>Pseudomonadati</taxon>
        <taxon>Pseudomonadota</taxon>
        <taxon>Betaproteobacteria</taxon>
        <taxon>Burkholderiales</taxon>
        <taxon>Alcaligenaceae</taxon>
        <taxon>Bordetella</taxon>
    </lineage>
</organism>
<name>A0A381A1Q7_BORPT</name>
<dbReference type="InterPro" id="IPR038766">
    <property type="entry name" value="Membrane_comp_ABC_pdt"/>
</dbReference>
<keyword evidence="3" id="KW-0812">Transmembrane</keyword>
<dbReference type="RefSeq" id="WP_010930889.1">
    <property type="nucleotide sequence ID" value="NZ_AP024746.1"/>
</dbReference>
<dbReference type="PANTHER" id="PTHR30287">
    <property type="entry name" value="MEMBRANE COMPONENT OF PREDICTED ABC SUPERFAMILY METABOLITE UPTAKE TRANSPORTER"/>
    <property type="match status" value="1"/>
</dbReference>
<protein>
    <submittedName>
        <fullName evidence="7">FtsX-like permease family</fullName>
    </submittedName>
</protein>
<proteinExistence type="predicted"/>
<keyword evidence="2" id="KW-1003">Cell membrane</keyword>
<evidence type="ECO:0000256" key="5">
    <source>
        <dbReference type="ARBA" id="ARBA00023136"/>
    </source>
</evidence>
<dbReference type="OMA" id="LIMWRLS"/>
<comment type="subcellular location">
    <subcellularLocation>
        <location evidence="1">Cell membrane</location>
        <topology evidence="1">Multi-pass membrane protein</topology>
    </subcellularLocation>
</comment>
<gene>
    <name evidence="7" type="ORF">NCTC10911_01946</name>
</gene>
<dbReference type="InterPro" id="IPR003838">
    <property type="entry name" value="ABC3_permease_C"/>
</dbReference>